<dbReference type="Proteomes" id="UP001065549">
    <property type="component" value="Unassembled WGS sequence"/>
</dbReference>
<name>A0A9J6QW30_9FIRM</name>
<reference evidence="2" key="1">
    <citation type="submission" date="2022-09" db="EMBL/GenBank/DDBJ databases">
        <title>Culturomic study of gut microbiota in children with autism spectrum disorder.</title>
        <authorList>
            <person name="Efimov B.A."/>
            <person name="Chaplin A.V."/>
            <person name="Sokolova S.R."/>
            <person name="Pikina A.P."/>
            <person name="Korzhanova M."/>
            <person name="Belova V."/>
            <person name="Korostin D."/>
        </authorList>
    </citation>
    <scope>NUCLEOTIDE SEQUENCE</scope>
    <source>
        <strain evidence="2">ASD5510</strain>
    </source>
</reference>
<feature type="compositionally biased region" description="Acidic residues" evidence="1">
    <location>
        <begin position="139"/>
        <end position="148"/>
    </location>
</feature>
<keyword evidence="3" id="KW-1185">Reference proteome</keyword>
<comment type="caution">
    <text evidence="2">The sequence shown here is derived from an EMBL/GenBank/DDBJ whole genome shotgun (WGS) entry which is preliminary data.</text>
</comment>
<feature type="region of interest" description="Disordered" evidence="1">
    <location>
        <begin position="137"/>
        <end position="156"/>
    </location>
</feature>
<accession>A0A9J6QW30</accession>
<evidence type="ECO:0008006" key="4">
    <source>
        <dbReference type="Google" id="ProtNLM"/>
    </source>
</evidence>
<evidence type="ECO:0000256" key="1">
    <source>
        <dbReference type="SAM" id="MobiDB-lite"/>
    </source>
</evidence>
<evidence type="ECO:0000313" key="3">
    <source>
        <dbReference type="Proteomes" id="UP001065549"/>
    </source>
</evidence>
<protein>
    <recommendedName>
        <fullName evidence="4">RNA polymerase alpha subunit C-terminal domain-containing protein</fullName>
    </recommendedName>
</protein>
<gene>
    <name evidence="2" type="ORF">OBO34_09800</name>
</gene>
<dbReference type="AlphaFoldDB" id="A0A9J6QW30"/>
<dbReference type="RefSeq" id="WP_253020009.1">
    <property type="nucleotide sequence ID" value="NZ_JAOSHN010000003.1"/>
</dbReference>
<organism evidence="2 3">
    <name type="scientific">Hominibacterium faecale</name>
    <dbReference type="NCBI Taxonomy" id="2839743"/>
    <lineage>
        <taxon>Bacteria</taxon>
        <taxon>Bacillati</taxon>
        <taxon>Bacillota</taxon>
        <taxon>Clostridia</taxon>
        <taxon>Peptostreptococcales</taxon>
        <taxon>Anaerovoracaceae</taxon>
        <taxon>Hominibacterium</taxon>
    </lineage>
</organism>
<dbReference type="EMBL" id="JAOSHN010000003">
    <property type="protein sequence ID" value="MCU7378646.1"/>
    <property type="molecule type" value="Genomic_DNA"/>
</dbReference>
<proteinExistence type="predicted"/>
<sequence>MSIIEILKEINCENSRNFYQLIFYYSFFSNVRLDGRAEADQVVSLFKEQIQRIAASCKDRAAEYFDQEEIEIIVDAGNVYPSRVIRNSVILQESSFITEIEDQYVLDAGTAKELRIKEVNETISLLKGKIGTLKTNSDSETDNFSDEGENYKEQSSREEQRLIDDAFADTAFGLFRTYCKNNGYKTLEDLHDFNFDRLINADGFGKTRIEKIKDKYENLLIEGGMIEESDTLQLPENLLVTDYFEQNSFAKFLDVCEAENLKNFRDLQTFDFFSLSEVKGFGDKKIFNVINKYENVLLKYHLETAQSMSVYRPFSKLHDSNKKLPIDTLKYLDVRRSAINSLIAAGCDTLESLSRLSARQCAEIIGVKNYRLLLNNVEPLETGISSIGEALLDHIAQSEGYGALLKRVYGDTFDMVAKEYQVTKQRVQQIESGFLSSLSDILYAVALEQKEPGTASYIHLEKILDVYDNDDYDMIFQYTLCKDKRIAYIEEAELFVLKEHEEDNIEERIMEILSEFVGEGINIIEESERLTEYLEENGLSYLSAEDAVAFLAARGFYRTGEHLTKKKSYGYLCAKLVHKYFPKGIAVYQPEQLALLKSYARKEYDLENVPDSDRAFGVQVMRNLVLWDRGVYISIEDVNYTPSLMEDIVQYLYEQEQNTFLFGEIFEQFKARLLLSTNIANPYALHGVLAYCYPNEFDYERDRLSKDIHRKESISKRIENLILSYGVPVNRNILKGQISGVTDAMILNAVMTNPHLTQWEHNVFYCVKNIYFDESVKKEIFETILFYHKEYGGYCNESLLYQALKDKYAVQFKENHINNAQNLFYAVSYLFADDFQFRRPHIAKKNKFKELHTFTIIRDFVCHQGIISRSEVLELCKKFDWPDPTQYIVLKEMEESFLRISEDLYCDKTHFPQHADEKRYILNILEKKLTDSWYLITSKCSQEIAAECNDETINPFLIESLVLYYGMECKIVKPLTKDRRYIKSVLVEKHRNIENYSHFVKTLLEEAGINEIRESELIQFLRNHGMPMKLLPKELYSSNYFRYEDGCFCI</sequence>
<evidence type="ECO:0000313" key="2">
    <source>
        <dbReference type="EMBL" id="MCU7378646.1"/>
    </source>
</evidence>